<comment type="caution">
    <text evidence="2">The sequence shown here is derived from an EMBL/GenBank/DDBJ whole genome shotgun (WGS) entry which is preliminary data.</text>
</comment>
<name>A0A7W7SQ40_9ACTN</name>
<evidence type="ECO:0000313" key="2">
    <source>
        <dbReference type="EMBL" id="MBB4958874.1"/>
    </source>
</evidence>
<keyword evidence="3" id="KW-1185">Reference proteome</keyword>
<evidence type="ECO:0000313" key="3">
    <source>
        <dbReference type="Proteomes" id="UP000578819"/>
    </source>
</evidence>
<feature type="compositionally biased region" description="Basic and acidic residues" evidence="1">
    <location>
        <begin position="62"/>
        <end position="79"/>
    </location>
</feature>
<organism evidence="2 3">
    <name type="scientific">Micromonospora polyrhachis</name>
    <dbReference type="NCBI Taxonomy" id="1282883"/>
    <lineage>
        <taxon>Bacteria</taxon>
        <taxon>Bacillati</taxon>
        <taxon>Actinomycetota</taxon>
        <taxon>Actinomycetes</taxon>
        <taxon>Micromonosporales</taxon>
        <taxon>Micromonosporaceae</taxon>
        <taxon>Micromonospora</taxon>
    </lineage>
</organism>
<feature type="region of interest" description="Disordered" evidence="1">
    <location>
        <begin position="1"/>
        <end position="80"/>
    </location>
</feature>
<protein>
    <submittedName>
        <fullName evidence="2">Uncharacterized protein</fullName>
    </submittedName>
</protein>
<reference evidence="2 3" key="1">
    <citation type="submission" date="2020-08" db="EMBL/GenBank/DDBJ databases">
        <title>Sequencing the genomes of 1000 actinobacteria strains.</title>
        <authorList>
            <person name="Klenk H.-P."/>
        </authorList>
    </citation>
    <scope>NUCLEOTIDE SEQUENCE [LARGE SCALE GENOMIC DNA]</scope>
    <source>
        <strain evidence="2 3">DSM 45886</strain>
    </source>
</reference>
<gene>
    <name evidence="2" type="ORF">FHR38_002607</name>
</gene>
<dbReference type="EMBL" id="JACHJW010000001">
    <property type="protein sequence ID" value="MBB4958874.1"/>
    <property type="molecule type" value="Genomic_DNA"/>
</dbReference>
<dbReference type="Proteomes" id="UP000578819">
    <property type="component" value="Unassembled WGS sequence"/>
</dbReference>
<sequence>MAADGQDLVDLTVEWTSKDLNGEQENFSVPPEKPESDGNGGWVNDEGEPVDKDGYPLPPEPPKPDKEGDPPPDPLRPDEASFAVAPGEIHDYQVAIMGEVGTQITDFEAMRDRVMKDEDWIFWSPNAYPIKVRPGAGRPANEIGPYHYFDLEKDPNPEQTAEIITGHHQLLQSVGGVIHLVGTAMGVFNDVGQIYAGADRGAWIDEPEWWIEGMD</sequence>
<dbReference type="AlphaFoldDB" id="A0A7W7SQ40"/>
<evidence type="ECO:0000256" key="1">
    <source>
        <dbReference type="SAM" id="MobiDB-lite"/>
    </source>
</evidence>
<proteinExistence type="predicted"/>
<accession>A0A7W7SQ40</accession>
<dbReference type="RefSeq" id="WP_184534900.1">
    <property type="nucleotide sequence ID" value="NZ_JACHJW010000001.1"/>
</dbReference>